<evidence type="ECO:0000256" key="1">
    <source>
        <dbReference type="ARBA" id="ARBA00006525"/>
    </source>
</evidence>
<dbReference type="GO" id="GO:0009294">
    <property type="term" value="P:DNA-mediated transformation"/>
    <property type="evidence" value="ECO:0007669"/>
    <property type="project" value="InterPro"/>
</dbReference>
<dbReference type="AlphaFoldDB" id="A0A6M8B7S2"/>
<dbReference type="InterPro" id="IPR003488">
    <property type="entry name" value="DprA"/>
</dbReference>
<gene>
    <name evidence="4" type="ORF">HPC72_03805</name>
</gene>
<name>A0A6M8B7S2_9ACTO</name>
<evidence type="ECO:0000313" key="4">
    <source>
        <dbReference type="EMBL" id="QKD79491.1"/>
    </source>
</evidence>
<dbReference type="Pfam" id="PF02481">
    <property type="entry name" value="DNA_processg_A"/>
    <property type="match status" value="1"/>
</dbReference>
<sequence length="463" mass="47671">MSARDTTAAAAPDAASHRATPIDGAAPRGGAPVPGPRQARPVEPTDESDSLARATWSRLAEPADHAAALLVAGLGAPEALAWVRHMAERDSGSPEPPPLPESLLVSATPRRWEVAVGRWAPRLAGLDIRRELDVLERLGGSLVVPGDPWWPPGLDDLEHPPFCLWLRGDPALLVGRQEAGAGQGWPGLPAREDRMAAGRGAGRALALVGARDSTAYGERMAIDLARGLTERSALIVSGGAFGIDAAAHRGALTAGPTLSVSAGGVDRLYPAGNAALLQAVVDHGALVAEVPPGSQPARHRFLTRNRIIAAMTGATVVVEAAWRSGALSTAHHAMEIGRPVGAVPGPVTSMASGGCHRLLRQGATCVTDVEEALELLLPLGAADADAPKEALSAARRPGLLDGLDAISAAVVDALPARAAASIESVARAAGLSERETLAALGALELAGRAQRDGARWRRPARSR</sequence>
<evidence type="ECO:0000256" key="2">
    <source>
        <dbReference type="SAM" id="MobiDB-lite"/>
    </source>
</evidence>
<dbReference type="SUPFAM" id="SSF102405">
    <property type="entry name" value="MCP/YpsA-like"/>
    <property type="match status" value="1"/>
</dbReference>
<dbReference type="EMBL" id="CP053642">
    <property type="protein sequence ID" value="QKD79491.1"/>
    <property type="molecule type" value="Genomic_DNA"/>
</dbReference>
<organism evidence="4 5">
    <name type="scientific">Actinomyces marmotae</name>
    <dbReference type="NCBI Taxonomy" id="2737173"/>
    <lineage>
        <taxon>Bacteria</taxon>
        <taxon>Bacillati</taxon>
        <taxon>Actinomycetota</taxon>
        <taxon>Actinomycetes</taxon>
        <taxon>Actinomycetales</taxon>
        <taxon>Actinomycetaceae</taxon>
        <taxon>Actinomyces</taxon>
    </lineage>
</organism>
<feature type="domain" description="Smf/DprA SLOG" evidence="3">
    <location>
        <begin position="203"/>
        <end position="375"/>
    </location>
</feature>
<dbReference type="Proteomes" id="UP000504752">
    <property type="component" value="Chromosome"/>
</dbReference>
<evidence type="ECO:0000259" key="3">
    <source>
        <dbReference type="Pfam" id="PF02481"/>
    </source>
</evidence>
<dbReference type="InterPro" id="IPR036388">
    <property type="entry name" value="WH-like_DNA-bd_sf"/>
</dbReference>
<dbReference type="RefSeq" id="WP_159524273.1">
    <property type="nucleotide sequence ID" value="NZ_CP053642.1"/>
</dbReference>
<proteinExistence type="inferred from homology"/>
<feature type="region of interest" description="Disordered" evidence="2">
    <location>
        <begin position="1"/>
        <end position="51"/>
    </location>
</feature>
<reference evidence="4 5" key="1">
    <citation type="submission" date="2020-05" db="EMBL/GenBank/DDBJ databases">
        <title>Actinomyces sp. zg-325.</title>
        <authorList>
            <person name="Yang C."/>
        </authorList>
    </citation>
    <scope>NUCLEOTIDE SEQUENCE [LARGE SCALE GENOMIC DNA]</scope>
    <source>
        <strain evidence="5">zg-325</strain>
    </source>
</reference>
<dbReference type="PANTHER" id="PTHR43022">
    <property type="entry name" value="PROTEIN SMF"/>
    <property type="match status" value="1"/>
</dbReference>
<protein>
    <submittedName>
        <fullName evidence="4">DNA-protecting protein DprA</fullName>
    </submittedName>
</protein>
<evidence type="ECO:0000313" key="5">
    <source>
        <dbReference type="Proteomes" id="UP000504752"/>
    </source>
</evidence>
<keyword evidence="5" id="KW-1185">Reference proteome</keyword>
<comment type="similarity">
    <text evidence="1">Belongs to the DprA/Smf family.</text>
</comment>
<dbReference type="KEGG" id="amam:HPC72_03805"/>
<accession>A0A6M8B7S2</accession>
<dbReference type="InterPro" id="IPR057666">
    <property type="entry name" value="DrpA_SLOG"/>
</dbReference>
<dbReference type="Gene3D" id="1.10.10.10">
    <property type="entry name" value="Winged helix-like DNA-binding domain superfamily/Winged helix DNA-binding domain"/>
    <property type="match status" value="1"/>
</dbReference>
<dbReference type="PANTHER" id="PTHR43022:SF1">
    <property type="entry name" value="PROTEIN SMF"/>
    <property type="match status" value="1"/>
</dbReference>
<feature type="compositionally biased region" description="Low complexity" evidence="2">
    <location>
        <begin position="1"/>
        <end position="42"/>
    </location>
</feature>
<dbReference type="Gene3D" id="3.40.50.450">
    <property type="match status" value="1"/>
</dbReference>